<organism evidence="1">
    <name type="scientific">White spot syndrome virus</name>
    <dbReference type="NCBI Taxonomy" id="342409"/>
    <lineage>
        <taxon>Viruses</taxon>
        <taxon>Viruses incertae sedis</taxon>
        <taxon>Naldaviricetes</taxon>
        <taxon>Nimaviridae</taxon>
        <taxon>Whispovirus</taxon>
    </lineage>
</organism>
<proteinExistence type="predicted"/>
<reference evidence="1" key="1">
    <citation type="journal article" date="2018" name="Aquaculture">
        <title>Complete genome sequence of a white spot syndrome virus associated with a disease incursion in Australia.</title>
        <authorList>
            <person name="Oakey J."/>
            <person name="Smith C.S."/>
        </authorList>
    </citation>
    <scope>NUCLEOTIDE SEQUENCE [LARGE SCALE GENOMIC DNA]</scope>
    <source>
        <strain evidence="1">WSSV-AU</strain>
    </source>
</reference>
<dbReference type="Proteomes" id="UP000267516">
    <property type="component" value="Segment"/>
</dbReference>
<accession>A0A2D3I651</accession>
<dbReference type="EMBL" id="MF768985">
    <property type="protein sequence ID" value="ATU83870.1"/>
    <property type="molecule type" value="Genomic_DNA"/>
</dbReference>
<protein>
    <submittedName>
        <fullName evidence="1">ORF253</fullName>
    </submittedName>
</protein>
<evidence type="ECO:0000313" key="1">
    <source>
        <dbReference type="EMBL" id="ATU83870.1"/>
    </source>
</evidence>
<name>A0A2D3I651_9VIRU</name>
<sequence>MNRLGINSGLINVSEERVLTLSSDSKRAIGGGMKLRAPSVSLTSHCCHNSSPSWNFRGTIPCMDPTVPFETDSWTLF</sequence>